<keyword evidence="2" id="KW-1185">Reference proteome</keyword>
<sequence>MNIRCVRKPSNSTIDTMTVYVEILVLISLLSRIRNIQGSHRVTPVIPAGVPGSLNDCRRDSSSTEAGILVAITGHGPTPPEGGAY</sequence>
<dbReference type="EMBL" id="BGPR01053522">
    <property type="protein sequence ID" value="GBO30331.1"/>
    <property type="molecule type" value="Genomic_DNA"/>
</dbReference>
<evidence type="ECO:0000313" key="1">
    <source>
        <dbReference type="EMBL" id="GBO30331.1"/>
    </source>
</evidence>
<proteinExistence type="predicted"/>
<organism evidence="1 2">
    <name type="scientific">Araneus ventricosus</name>
    <name type="common">Orbweaver spider</name>
    <name type="synonym">Epeira ventricosa</name>
    <dbReference type="NCBI Taxonomy" id="182803"/>
    <lineage>
        <taxon>Eukaryota</taxon>
        <taxon>Metazoa</taxon>
        <taxon>Ecdysozoa</taxon>
        <taxon>Arthropoda</taxon>
        <taxon>Chelicerata</taxon>
        <taxon>Arachnida</taxon>
        <taxon>Araneae</taxon>
        <taxon>Araneomorphae</taxon>
        <taxon>Entelegynae</taxon>
        <taxon>Araneoidea</taxon>
        <taxon>Araneidae</taxon>
        <taxon>Araneus</taxon>
    </lineage>
</organism>
<accession>A0A4Y2W0B4</accession>
<dbReference type="Proteomes" id="UP000499080">
    <property type="component" value="Unassembled WGS sequence"/>
</dbReference>
<name>A0A4Y2W0B4_ARAVE</name>
<comment type="caution">
    <text evidence="1">The sequence shown here is derived from an EMBL/GenBank/DDBJ whole genome shotgun (WGS) entry which is preliminary data.</text>
</comment>
<reference evidence="1 2" key="1">
    <citation type="journal article" date="2019" name="Sci. Rep.">
        <title>Orb-weaving spider Araneus ventricosus genome elucidates the spidroin gene catalogue.</title>
        <authorList>
            <person name="Kono N."/>
            <person name="Nakamura H."/>
            <person name="Ohtoshi R."/>
            <person name="Moran D.A.P."/>
            <person name="Shinohara A."/>
            <person name="Yoshida Y."/>
            <person name="Fujiwara M."/>
            <person name="Mori M."/>
            <person name="Tomita M."/>
            <person name="Arakawa K."/>
        </authorList>
    </citation>
    <scope>NUCLEOTIDE SEQUENCE [LARGE SCALE GENOMIC DNA]</scope>
</reference>
<dbReference type="AlphaFoldDB" id="A0A4Y2W0B4"/>
<gene>
    <name evidence="1" type="ORF">AVEN_83298_1</name>
</gene>
<protein>
    <submittedName>
        <fullName evidence="1">Uncharacterized protein</fullName>
    </submittedName>
</protein>
<evidence type="ECO:0000313" key="2">
    <source>
        <dbReference type="Proteomes" id="UP000499080"/>
    </source>
</evidence>